<protein>
    <submittedName>
        <fullName evidence="2">Uncharacterized protein</fullName>
    </submittedName>
</protein>
<feature type="compositionally biased region" description="Basic residues" evidence="1">
    <location>
        <begin position="249"/>
        <end position="264"/>
    </location>
</feature>
<gene>
    <name evidence="2" type="ORF">SSX86_021209</name>
</gene>
<feature type="compositionally biased region" description="Basic and acidic residues" evidence="1">
    <location>
        <begin position="270"/>
        <end position="292"/>
    </location>
</feature>
<dbReference type="Proteomes" id="UP001408789">
    <property type="component" value="Unassembled WGS sequence"/>
</dbReference>
<feature type="compositionally biased region" description="Basic and acidic residues" evidence="1">
    <location>
        <begin position="155"/>
        <end position="184"/>
    </location>
</feature>
<proteinExistence type="predicted"/>
<reference evidence="2 3" key="1">
    <citation type="submission" date="2024-04" db="EMBL/GenBank/DDBJ databases">
        <title>The reference genome of an endangered Asteraceae, Deinandra increscens subsp. villosa, native to the Central Coast of California.</title>
        <authorList>
            <person name="Guilliams M."/>
            <person name="Hasenstab-Lehman K."/>
            <person name="Meyer R."/>
            <person name="Mcevoy S."/>
        </authorList>
    </citation>
    <scope>NUCLEOTIDE SEQUENCE [LARGE SCALE GENOMIC DNA]</scope>
    <source>
        <tissue evidence="2">Leaf</tissue>
    </source>
</reference>
<feature type="compositionally biased region" description="Basic and acidic residues" evidence="1">
    <location>
        <begin position="201"/>
        <end position="221"/>
    </location>
</feature>
<dbReference type="EMBL" id="JBCNJP010000020">
    <property type="protein sequence ID" value="KAK9060505.1"/>
    <property type="molecule type" value="Genomic_DNA"/>
</dbReference>
<comment type="caution">
    <text evidence="2">The sequence shown here is derived from an EMBL/GenBank/DDBJ whole genome shotgun (WGS) entry which is preliminary data.</text>
</comment>
<dbReference type="AlphaFoldDB" id="A0AAP0CPA4"/>
<feature type="compositionally biased region" description="Basic and acidic residues" evidence="1">
    <location>
        <begin position="40"/>
        <end position="63"/>
    </location>
</feature>
<evidence type="ECO:0000313" key="3">
    <source>
        <dbReference type="Proteomes" id="UP001408789"/>
    </source>
</evidence>
<evidence type="ECO:0000313" key="2">
    <source>
        <dbReference type="EMBL" id="KAK9060505.1"/>
    </source>
</evidence>
<name>A0AAP0CPA4_9ASTR</name>
<feature type="compositionally biased region" description="Polar residues" evidence="1">
    <location>
        <begin position="18"/>
        <end position="27"/>
    </location>
</feature>
<accession>A0AAP0CPA4</accession>
<feature type="compositionally biased region" description="Acidic residues" evidence="1">
    <location>
        <begin position="222"/>
        <end position="237"/>
    </location>
</feature>
<keyword evidence="3" id="KW-1185">Reference proteome</keyword>
<feature type="region of interest" description="Disordered" evidence="1">
    <location>
        <begin position="18"/>
        <end position="63"/>
    </location>
</feature>
<organism evidence="2 3">
    <name type="scientific">Deinandra increscens subsp. villosa</name>
    <dbReference type="NCBI Taxonomy" id="3103831"/>
    <lineage>
        <taxon>Eukaryota</taxon>
        <taxon>Viridiplantae</taxon>
        <taxon>Streptophyta</taxon>
        <taxon>Embryophyta</taxon>
        <taxon>Tracheophyta</taxon>
        <taxon>Spermatophyta</taxon>
        <taxon>Magnoliopsida</taxon>
        <taxon>eudicotyledons</taxon>
        <taxon>Gunneridae</taxon>
        <taxon>Pentapetalae</taxon>
        <taxon>asterids</taxon>
        <taxon>campanulids</taxon>
        <taxon>Asterales</taxon>
        <taxon>Asteraceae</taxon>
        <taxon>Asteroideae</taxon>
        <taxon>Heliantheae alliance</taxon>
        <taxon>Madieae</taxon>
        <taxon>Madiinae</taxon>
        <taxon>Deinandra</taxon>
    </lineage>
</organism>
<evidence type="ECO:0000256" key="1">
    <source>
        <dbReference type="SAM" id="MobiDB-lite"/>
    </source>
</evidence>
<feature type="compositionally biased region" description="Basic residues" evidence="1">
    <location>
        <begin position="185"/>
        <end position="199"/>
    </location>
</feature>
<feature type="region of interest" description="Disordered" evidence="1">
    <location>
        <begin position="99"/>
        <end position="298"/>
    </location>
</feature>
<sequence>MDATNEISNILNATKITKGKGTSTNVYKKTYKPRPTRVQRKVEKDDAENEQKKTFDESKEKTNDQAIRNIVGNVLEAINQDHNMHVDEETTLVDMNENHVNDDEDVNPPNDKVKKQGKQGMMKALAAMVEPSRDKQIADTSKNQRKVSMGATKKRTSEVHDKTGCRDTIHDDITEGREDSDGITKKPKKYHTRSTKVQKKTVTEDATVKRRADKKNRRECGDESEEVVDMELLDLTDSEGGASGGTSKPVKKKQGLKRSHHKNPKQAPKLAREGGVENYCGEKRDTLMKDSVTDDNEV</sequence>
<feature type="compositionally biased region" description="Basic residues" evidence="1">
    <location>
        <begin position="29"/>
        <end position="39"/>
    </location>
</feature>